<comment type="caution">
    <text evidence="5">The sequence shown here is derived from an EMBL/GenBank/DDBJ whole genome shotgun (WGS) entry which is preliminary data.</text>
</comment>
<feature type="chain" id="PRO_5032996747" description="Alginate lyase domain-containing protein" evidence="3">
    <location>
        <begin position="22"/>
        <end position="425"/>
    </location>
</feature>
<keyword evidence="6" id="KW-1185">Reference proteome</keyword>
<accession>A0A840D3M5</accession>
<dbReference type="SUPFAM" id="SSF48230">
    <property type="entry name" value="Chondroitin AC/alginate lyase"/>
    <property type="match status" value="1"/>
</dbReference>
<dbReference type="EMBL" id="JACIER010000002">
    <property type="protein sequence ID" value="MBB4042893.1"/>
    <property type="molecule type" value="Genomic_DNA"/>
</dbReference>
<evidence type="ECO:0000313" key="5">
    <source>
        <dbReference type="EMBL" id="MBB4042893.1"/>
    </source>
</evidence>
<keyword evidence="1 3" id="KW-0732">Signal</keyword>
<dbReference type="RefSeq" id="WP_044161188.1">
    <property type="nucleotide sequence ID" value="NZ_JACIER010000002.1"/>
</dbReference>
<dbReference type="Gene3D" id="1.50.10.100">
    <property type="entry name" value="Chondroitin AC/alginate lyase"/>
    <property type="match status" value="1"/>
</dbReference>
<evidence type="ECO:0000256" key="2">
    <source>
        <dbReference type="ARBA" id="ARBA00023239"/>
    </source>
</evidence>
<keyword evidence="2" id="KW-0456">Lyase</keyword>
<dbReference type="Pfam" id="PF05426">
    <property type="entry name" value="Alginate_lyase"/>
    <property type="match status" value="1"/>
</dbReference>
<feature type="domain" description="Alginate lyase" evidence="4">
    <location>
        <begin position="101"/>
        <end position="321"/>
    </location>
</feature>
<evidence type="ECO:0000259" key="4">
    <source>
        <dbReference type="Pfam" id="PF05426"/>
    </source>
</evidence>
<evidence type="ECO:0000256" key="3">
    <source>
        <dbReference type="SAM" id="SignalP"/>
    </source>
</evidence>
<reference evidence="5" key="1">
    <citation type="submission" date="2020-08" db="EMBL/GenBank/DDBJ databases">
        <title>Genomic Encyclopedia of Type Strains, Phase IV (KMG-IV): sequencing the most valuable type-strain genomes for metagenomic binning, comparative biology and taxonomic classification.</title>
        <authorList>
            <person name="Goeker M."/>
        </authorList>
    </citation>
    <scope>NUCLEOTIDE SEQUENCE [LARGE SCALE GENOMIC DNA]</scope>
    <source>
        <strain evidence="5">DSM 105720</strain>
    </source>
</reference>
<evidence type="ECO:0000313" key="6">
    <source>
        <dbReference type="Proteomes" id="UP000560658"/>
    </source>
</evidence>
<feature type="signal peptide" evidence="3">
    <location>
        <begin position="1"/>
        <end position="21"/>
    </location>
</feature>
<proteinExistence type="predicted"/>
<evidence type="ECO:0000256" key="1">
    <source>
        <dbReference type="ARBA" id="ARBA00022729"/>
    </source>
</evidence>
<dbReference type="GO" id="GO:0016829">
    <property type="term" value="F:lyase activity"/>
    <property type="evidence" value="ECO:0007669"/>
    <property type="project" value="UniProtKB-KW"/>
</dbReference>
<dbReference type="AlphaFoldDB" id="A0A840D3M5"/>
<name>A0A840D3M5_9BACE</name>
<dbReference type="Proteomes" id="UP000560658">
    <property type="component" value="Unassembled WGS sequence"/>
</dbReference>
<protein>
    <recommendedName>
        <fullName evidence="4">Alginate lyase domain-containing protein</fullName>
    </recommendedName>
</protein>
<dbReference type="InterPro" id="IPR008397">
    <property type="entry name" value="Alginate_lyase_dom"/>
</dbReference>
<dbReference type="InterPro" id="IPR008929">
    <property type="entry name" value="Chondroitin_lyas"/>
</dbReference>
<dbReference type="GO" id="GO:0042597">
    <property type="term" value="C:periplasmic space"/>
    <property type="evidence" value="ECO:0007669"/>
    <property type="project" value="InterPro"/>
</dbReference>
<organism evidence="5 6">
    <name type="scientific">Bacteroides reticulotermitis</name>
    <dbReference type="NCBI Taxonomy" id="1133319"/>
    <lineage>
        <taxon>Bacteria</taxon>
        <taxon>Pseudomonadati</taxon>
        <taxon>Bacteroidota</taxon>
        <taxon>Bacteroidia</taxon>
        <taxon>Bacteroidales</taxon>
        <taxon>Bacteroidaceae</taxon>
        <taxon>Bacteroides</taxon>
    </lineage>
</organism>
<gene>
    <name evidence="5" type="ORF">GGR06_000658</name>
</gene>
<sequence>MKRIFIYTILCTLLSLNTSCAPEFTEEKTSGIDNWPSSPTYTFTHPCMLHTDADFEYARQKAMVEKKQPWLMGFEKLQESPRAKKTYQPRPVSKIERPGGGYNAISDDGAAAYQLALMWKMTGDSDYADASIRVLNEWAKNCKSIVGKEAILVAGFTGYQYANAAEIMRSYEGWNKTDFENFKQWLVDVFYPVCYTFLFDHNGSPANEAWMSWDLPAMVSILSIGILCDDSDKVNMALNYFYNGAGAGCIKNSVVARHKDPDGKVETFAQSQEMGRDQGHSTLNIPQHGYFCQMVYNAIETDLFAYDNNVILDLCEYTAKYNLVSNQIPVMPYTPYFSYKEGWHNVVDPDGQGRARPGWELIYNHYKVKGANPYYSRAFARTLRPEGGGHRGSAESDDMGFGTLMYTREPIEPGEDQVADPIREY</sequence>